<accession>A0A381P2S9</accession>
<evidence type="ECO:0000313" key="2">
    <source>
        <dbReference type="EMBL" id="SUZ61246.1"/>
    </source>
</evidence>
<feature type="non-terminal residue" evidence="2">
    <location>
        <position position="1"/>
    </location>
</feature>
<feature type="transmembrane region" description="Helical" evidence="1">
    <location>
        <begin position="38"/>
        <end position="56"/>
    </location>
</feature>
<name>A0A381P2S9_9ZZZZ</name>
<sequence>HVSIAPLFSILLAIGALYCAKKMGIDFKDAPESKLSRIIFWFFLFLFIPNALSILFSMNTWFVSSTQYVFLEVHFYSAIGMLLLVVLHFNFSRKNKG</sequence>
<protein>
    <submittedName>
        <fullName evidence="2">Uncharacterized protein</fullName>
    </submittedName>
</protein>
<proteinExistence type="predicted"/>
<keyword evidence="1" id="KW-1133">Transmembrane helix</keyword>
<evidence type="ECO:0000256" key="1">
    <source>
        <dbReference type="SAM" id="Phobius"/>
    </source>
</evidence>
<keyword evidence="1" id="KW-0812">Transmembrane</keyword>
<keyword evidence="1" id="KW-0472">Membrane</keyword>
<dbReference type="AlphaFoldDB" id="A0A381P2S9"/>
<reference evidence="2" key="1">
    <citation type="submission" date="2018-05" db="EMBL/GenBank/DDBJ databases">
        <authorList>
            <person name="Lanie J.A."/>
            <person name="Ng W.-L."/>
            <person name="Kazmierczak K.M."/>
            <person name="Andrzejewski T.M."/>
            <person name="Davidsen T.M."/>
            <person name="Wayne K.J."/>
            <person name="Tettelin H."/>
            <person name="Glass J.I."/>
            <person name="Rusch D."/>
            <person name="Podicherti R."/>
            <person name="Tsui H.-C.T."/>
            <person name="Winkler M.E."/>
        </authorList>
    </citation>
    <scope>NUCLEOTIDE SEQUENCE</scope>
</reference>
<gene>
    <name evidence="2" type="ORF">METZ01_LOCUS14100</name>
</gene>
<feature type="transmembrane region" description="Helical" evidence="1">
    <location>
        <begin position="68"/>
        <end position="91"/>
    </location>
</feature>
<organism evidence="2">
    <name type="scientific">marine metagenome</name>
    <dbReference type="NCBI Taxonomy" id="408172"/>
    <lineage>
        <taxon>unclassified sequences</taxon>
        <taxon>metagenomes</taxon>
        <taxon>ecological metagenomes</taxon>
    </lineage>
</organism>
<dbReference type="EMBL" id="UINC01000790">
    <property type="protein sequence ID" value="SUZ61246.1"/>
    <property type="molecule type" value="Genomic_DNA"/>
</dbReference>